<dbReference type="STRING" id="1049789.LEP1GSC050_1751"/>
<dbReference type="AlphaFoldDB" id="T0G940"/>
<sequence>MRPVLGRSLIICGDSLEGINLSQAMIFRHIKVFTAALTVKDMIEDFSVSRENLQDDLRKSLVVFKIINEPRLKRE</sequence>
<keyword evidence="2" id="KW-1185">Reference proteome</keyword>
<comment type="caution">
    <text evidence="1">The sequence shown here is derived from an EMBL/GenBank/DDBJ whole genome shotgun (WGS) entry which is preliminary data.</text>
</comment>
<proteinExistence type="predicted"/>
<evidence type="ECO:0000313" key="2">
    <source>
        <dbReference type="Proteomes" id="UP000015454"/>
    </source>
</evidence>
<dbReference type="Proteomes" id="UP000015454">
    <property type="component" value="Unassembled WGS sequence"/>
</dbReference>
<accession>T0G940</accession>
<organism evidence="1 2">
    <name type="scientific">Leptospira broomii serovar Hurstbridge str. 5399</name>
    <dbReference type="NCBI Taxonomy" id="1049789"/>
    <lineage>
        <taxon>Bacteria</taxon>
        <taxon>Pseudomonadati</taxon>
        <taxon>Spirochaetota</taxon>
        <taxon>Spirochaetia</taxon>
        <taxon>Leptospirales</taxon>
        <taxon>Leptospiraceae</taxon>
        <taxon>Leptospira</taxon>
    </lineage>
</organism>
<gene>
    <name evidence="1" type="ORF">LEP1GSC050_1751</name>
</gene>
<name>T0G940_9LEPT</name>
<dbReference type="EMBL" id="AHMO02000011">
    <property type="protein sequence ID" value="EQA43344.1"/>
    <property type="molecule type" value="Genomic_DNA"/>
</dbReference>
<protein>
    <submittedName>
        <fullName evidence="1">Uncharacterized protein</fullName>
    </submittedName>
</protein>
<reference evidence="1" key="1">
    <citation type="submission" date="2013-05" db="EMBL/GenBank/DDBJ databases">
        <authorList>
            <person name="Harkins D.M."/>
            <person name="Durkin A.S."/>
            <person name="Brinkac L.M."/>
            <person name="Haft D.H."/>
            <person name="Selengut J.D."/>
            <person name="Sanka R."/>
            <person name="DePew J."/>
            <person name="Purushe J."/>
            <person name="Hartskeerl R.A."/>
            <person name="Ahmed A."/>
            <person name="van der Linden H."/>
            <person name="Goris M.G.A."/>
            <person name="Vinetz J.M."/>
            <person name="Sutton G.G."/>
            <person name="Nierman W.C."/>
            <person name="Fouts D.E."/>
        </authorList>
    </citation>
    <scope>NUCLEOTIDE SEQUENCE [LARGE SCALE GENOMIC DNA]</scope>
    <source>
        <strain evidence="1">5399</strain>
    </source>
</reference>
<evidence type="ECO:0000313" key="1">
    <source>
        <dbReference type="EMBL" id="EQA43344.1"/>
    </source>
</evidence>